<dbReference type="Pfam" id="PF03080">
    <property type="entry name" value="Neprosin"/>
    <property type="match status" value="1"/>
</dbReference>
<organism evidence="4 5">
    <name type="scientific">Dioscorea cayennensis subsp. rotundata</name>
    <name type="common">White Guinea yam</name>
    <name type="synonym">Dioscorea rotundata</name>
    <dbReference type="NCBI Taxonomy" id="55577"/>
    <lineage>
        <taxon>Eukaryota</taxon>
        <taxon>Viridiplantae</taxon>
        <taxon>Streptophyta</taxon>
        <taxon>Embryophyta</taxon>
        <taxon>Tracheophyta</taxon>
        <taxon>Spermatophyta</taxon>
        <taxon>Magnoliopsida</taxon>
        <taxon>Liliopsida</taxon>
        <taxon>Dioscoreales</taxon>
        <taxon>Dioscoreaceae</taxon>
        <taxon>Dioscorea</taxon>
    </lineage>
</organism>
<sequence>MIMKVVVIFISLLLPSFILSSEHNLTIDEDFEIEKLLKLLNKPAIKTIVENGDIFDCVDINKQPAFDHPSLKGHQIQLRPSSLPVGLCDNDKIKSSSGINSMEIGLQESCPSGTVPIKRLQKEDLIGMRSSFKQYKIRPSSSNVNDDASNQRWATMHTPLRPEYQHWYFGASGYVGVYGFSEMLETQGSSSVFWIANDDDINKSNNIVVGWRVHPTNNGDKNTRLVAGFWTYATRLEGLAAALSQLVTTMSAFPPMGSGHFSREKKVMENHMPISTEGEMRDISLQSNDPIII</sequence>
<evidence type="ECO:0000313" key="5">
    <source>
        <dbReference type="RefSeq" id="XP_039143292.1"/>
    </source>
</evidence>
<feature type="chain" id="PRO_5044325388" evidence="1">
    <location>
        <begin position="21"/>
        <end position="293"/>
    </location>
</feature>
<dbReference type="RefSeq" id="XP_039143292.1">
    <property type="nucleotide sequence ID" value="XM_039287358.1"/>
</dbReference>
<accession>A0AB40CXW3</accession>
<feature type="signal peptide" evidence="1">
    <location>
        <begin position="1"/>
        <end position="20"/>
    </location>
</feature>
<dbReference type="InterPro" id="IPR004314">
    <property type="entry name" value="Neprosin"/>
</dbReference>
<dbReference type="Pfam" id="PF14365">
    <property type="entry name" value="Neprosin_AP"/>
    <property type="match status" value="1"/>
</dbReference>
<dbReference type="InterPro" id="IPR025521">
    <property type="entry name" value="Neprosin_propep"/>
</dbReference>
<evidence type="ECO:0000259" key="3">
    <source>
        <dbReference type="Pfam" id="PF14365"/>
    </source>
</evidence>
<evidence type="ECO:0000313" key="4">
    <source>
        <dbReference type="Proteomes" id="UP001515500"/>
    </source>
</evidence>
<evidence type="ECO:0000259" key="2">
    <source>
        <dbReference type="Pfam" id="PF03080"/>
    </source>
</evidence>
<name>A0AB40CXW3_DIOCR</name>
<proteinExistence type="predicted"/>
<reference evidence="5" key="1">
    <citation type="submission" date="2025-08" db="UniProtKB">
        <authorList>
            <consortium name="RefSeq"/>
        </authorList>
    </citation>
    <scope>IDENTIFICATION</scope>
</reference>
<keyword evidence="1" id="KW-0732">Signal</keyword>
<gene>
    <name evidence="5" type="primary">LOC120280499</name>
</gene>
<evidence type="ECO:0000256" key="1">
    <source>
        <dbReference type="SAM" id="SignalP"/>
    </source>
</evidence>
<feature type="domain" description="Neprosin PEP catalytic" evidence="2">
    <location>
        <begin position="186"/>
        <end position="231"/>
    </location>
</feature>
<dbReference type="AlphaFoldDB" id="A0AB40CXW3"/>
<dbReference type="GeneID" id="120280499"/>
<keyword evidence="4" id="KW-1185">Reference proteome</keyword>
<dbReference type="PANTHER" id="PTHR31589:SF232">
    <property type="entry name" value="NEPROSIN DOMAIN-CONTAINING PROTEIN"/>
    <property type="match status" value="1"/>
</dbReference>
<feature type="domain" description="Neprosin activation peptide" evidence="3">
    <location>
        <begin position="50"/>
        <end position="148"/>
    </location>
</feature>
<dbReference type="InterPro" id="IPR053168">
    <property type="entry name" value="Glutamic_endopeptidase"/>
</dbReference>
<dbReference type="PANTHER" id="PTHR31589">
    <property type="entry name" value="PROTEIN, PUTATIVE (DUF239)-RELATED-RELATED"/>
    <property type="match status" value="1"/>
</dbReference>
<protein>
    <submittedName>
        <fullName evidence="5">Uncharacterized protein LOC120280499</fullName>
    </submittedName>
</protein>
<dbReference type="Proteomes" id="UP001515500">
    <property type="component" value="Chromosome 17"/>
</dbReference>